<keyword evidence="2" id="KW-0449">Lipoprotein</keyword>
<protein>
    <submittedName>
        <fullName evidence="2">Ltp family lipoprotein</fullName>
    </submittedName>
</protein>
<feature type="domain" description="Putative host cell surface-exposed lipoprotein Ltp-like HTH region" evidence="1">
    <location>
        <begin position="50"/>
        <end position="89"/>
    </location>
</feature>
<dbReference type="InterPro" id="IPR011434">
    <property type="entry name" value="Ltp-like_HTH"/>
</dbReference>
<name>A0ABW3VVF9_9PSEU</name>
<organism evidence="2 3">
    <name type="scientific">Pseudonocardia benzenivorans</name>
    <dbReference type="NCBI Taxonomy" id="228005"/>
    <lineage>
        <taxon>Bacteria</taxon>
        <taxon>Bacillati</taxon>
        <taxon>Actinomycetota</taxon>
        <taxon>Actinomycetes</taxon>
        <taxon>Pseudonocardiales</taxon>
        <taxon>Pseudonocardiaceae</taxon>
        <taxon>Pseudonocardia</taxon>
    </lineage>
</organism>
<comment type="caution">
    <text evidence="2">The sequence shown here is derived from an EMBL/GenBank/DDBJ whole genome shotgun (WGS) entry which is preliminary data.</text>
</comment>
<dbReference type="Pfam" id="PF07553">
    <property type="entry name" value="Lipoprotein_Ltp"/>
    <property type="match status" value="2"/>
</dbReference>
<feature type="domain" description="Putative host cell surface-exposed lipoprotein Ltp-like HTH region" evidence="1">
    <location>
        <begin position="5"/>
        <end position="47"/>
    </location>
</feature>
<proteinExistence type="predicted"/>
<dbReference type="EMBL" id="JBHTMB010000331">
    <property type="protein sequence ID" value="MFD1238069.1"/>
    <property type="molecule type" value="Genomic_DNA"/>
</dbReference>
<dbReference type="Proteomes" id="UP001597182">
    <property type="component" value="Unassembled WGS sequence"/>
</dbReference>
<accession>A0ABW3VVF9</accession>
<sequence>MTTSQANAVRKAESYLAFTAFSRKGLIKQLQYEKFSTADATYAVDHITVDWNEQADKKAESYMSFSAFSRDGLIKQLEYEGFTPAQAAHGATSVGL</sequence>
<gene>
    <name evidence="2" type="ORF">ACFQ34_32730</name>
</gene>
<evidence type="ECO:0000313" key="2">
    <source>
        <dbReference type="EMBL" id="MFD1238069.1"/>
    </source>
</evidence>
<evidence type="ECO:0000313" key="3">
    <source>
        <dbReference type="Proteomes" id="UP001597182"/>
    </source>
</evidence>
<keyword evidence="3" id="KW-1185">Reference proteome</keyword>
<dbReference type="Gene3D" id="1.10.10.10">
    <property type="entry name" value="Winged helix-like DNA-binding domain superfamily/Winged helix DNA-binding domain"/>
    <property type="match status" value="2"/>
</dbReference>
<reference evidence="3" key="1">
    <citation type="journal article" date="2019" name="Int. J. Syst. Evol. Microbiol.">
        <title>The Global Catalogue of Microorganisms (GCM) 10K type strain sequencing project: providing services to taxonomists for standard genome sequencing and annotation.</title>
        <authorList>
            <consortium name="The Broad Institute Genomics Platform"/>
            <consortium name="The Broad Institute Genome Sequencing Center for Infectious Disease"/>
            <person name="Wu L."/>
            <person name="Ma J."/>
        </authorList>
    </citation>
    <scope>NUCLEOTIDE SEQUENCE [LARGE SCALE GENOMIC DNA]</scope>
    <source>
        <strain evidence="3">CCUG 49018</strain>
    </source>
</reference>
<evidence type="ECO:0000259" key="1">
    <source>
        <dbReference type="Pfam" id="PF07553"/>
    </source>
</evidence>
<dbReference type="RefSeq" id="WP_379653407.1">
    <property type="nucleotide sequence ID" value="NZ_JBHTMB010000331.1"/>
</dbReference>
<dbReference type="InterPro" id="IPR036388">
    <property type="entry name" value="WH-like_DNA-bd_sf"/>
</dbReference>